<feature type="binding site" evidence="6">
    <location>
        <position position="176"/>
    </location>
    <ligand>
        <name>a divalent metal cation</name>
        <dbReference type="ChEBI" id="CHEBI:60240"/>
        <label>1</label>
    </ligand>
</feature>
<comment type="cofactor">
    <cofactor evidence="6">
        <name>Mg(2+)</name>
        <dbReference type="ChEBI" id="CHEBI:18420"/>
    </cofactor>
    <cofactor evidence="6">
        <name>Mn(2+)</name>
        <dbReference type="ChEBI" id="CHEBI:29035"/>
    </cofactor>
    <text evidence="6">Divalent metal cations. Mg(2+) or Mn(2+).</text>
</comment>
<keyword evidence="9" id="KW-1185">Reference proteome</keyword>
<dbReference type="PROSITE" id="PS00893">
    <property type="entry name" value="NUDIX_BOX"/>
    <property type="match status" value="1"/>
</dbReference>
<feature type="domain" description="Nudix hydrolase" evidence="7">
    <location>
        <begin position="143"/>
        <end position="267"/>
    </location>
</feature>
<feature type="binding site" evidence="6">
    <location>
        <position position="192"/>
    </location>
    <ligand>
        <name>a divalent metal cation</name>
        <dbReference type="ChEBI" id="CHEBI:60240"/>
        <label>2</label>
    </ligand>
</feature>
<feature type="binding site" evidence="6">
    <location>
        <position position="192"/>
    </location>
    <ligand>
        <name>a divalent metal cation</name>
        <dbReference type="ChEBI" id="CHEBI:60240"/>
        <label>3</label>
    </ligand>
</feature>
<organism evidence="8 9">
    <name type="scientific">Ketobacter alkanivorans</name>
    <dbReference type="NCBI Taxonomy" id="1917421"/>
    <lineage>
        <taxon>Bacteria</taxon>
        <taxon>Pseudomonadati</taxon>
        <taxon>Pseudomonadota</taxon>
        <taxon>Gammaproteobacteria</taxon>
        <taxon>Pseudomonadales</taxon>
        <taxon>Ketobacteraceae</taxon>
        <taxon>Ketobacter</taxon>
    </lineage>
</organism>
<protein>
    <recommendedName>
        <fullName evidence="6">NAD-capped RNA hydrolase NudC</fullName>
        <shortName evidence="6">DeNADding enzyme NudC</shortName>
        <ecNumber evidence="6">3.6.1.-</ecNumber>
    </recommendedName>
    <alternativeName>
        <fullName evidence="6">NADH pyrophosphatase</fullName>
        <ecNumber evidence="6">3.6.1.22</ecNumber>
    </alternativeName>
</protein>
<dbReference type="GO" id="GO:0000210">
    <property type="term" value="F:NAD+ diphosphatase activity"/>
    <property type="evidence" value="ECO:0007669"/>
    <property type="project" value="UniProtKB-UniRule"/>
</dbReference>
<dbReference type="Gene3D" id="3.90.79.20">
    <property type="match status" value="1"/>
</dbReference>
<comment type="similarity">
    <text evidence="6">Belongs to the Nudix hydrolase family. NudC subfamily.</text>
</comment>
<feature type="binding site" evidence="6">
    <location>
        <position position="116"/>
    </location>
    <ligand>
        <name>Zn(2+)</name>
        <dbReference type="ChEBI" id="CHEBI:29105"/>
    </ligand>
</feature>
<feature type="short sequence motif" description="Nudix box" evidence="6">
    <location>
        <begin position="177"/>
        <end position="198"/>
    </location>
</feature>
<dbReference type="PANTHER" id="PTHR11383:SF3">
    <property type="entry name" value="NAD(P)H PYROPHOSPHATASE NUDT13, MITOCHONDRIAL"/>
    <property type="match status" value="1"/>
</dbReference>
<evidence type="ECO:0000256" key="1">
    <source>
        <dbReference type="ARBA" id="ARBA00022723"/>
    </source>
</evidence>
<sequence>MDFVPGVIAPDDHEGEAIWFAFHKGRLLMVQDQYGLMVPQIDRFSLLGIPHRSPHYLGQLQSSPCYAVTLECEGPLPPNYMLHDLRRVAMMVDPNLFMIAGKARQVLDWDTNHRFCGRCGTETVHHDRDRAKLCPSCGHTQYPRISPCIIVLVTKGTEILLARSPNFPQGMFSTLAGFVEAGETLEMAVHREIQEEVGVRVKNLEYKGSQPWPFPHSLMIGFHAEYAGGDIILEDDEIEEAGWWNINDLPSIPPRGSISHELIAQYLATMST</sequence>
<dbReference type="SUPFAM" id="SSF55811">
    <property type="entry name" value="Nudix"/>
    <property type="match status" value="2"/>
</dbReference>
<dbReference type="InterPro" id="IPR015797">
    <property type="entry name" value="NUDIX_hydrolase-like_dom_sf"/>
</dbReference>
<dbReference type="HAMAP" id="MF_00297">
    <property type="entry name" value="Nudix_NudC"/>
    <property type="match status" value="1"/>
</dbReference>
<feature type="binding site" evidence="6">
    <location>
        <position position="119"/>
    </location>
    <ligand>
        <name>Zn(2+)</name>
        <dbReference type="ChEBI" id="CHEBI:29105"/>
    </ligand>
</feature>
<feature type="binding site" evidence="6">
    <location>
        <position position="134"/>
    </location>
    <ligand>
        <name>Zn(2+)</name>
        <dbReference type="ChEBI" id="CHEBI:29105"/>
    </ligand>
</feature>
<dbReference type="Gene3D" id="3.90.79.10">
    <property type="entry name" value="Nucleoside Triphosphate Pyrophosphohydrolase"/>
    <property type="match status" value="1"/>
</dbReference>
<dbReference type="InterPro" id="IPR015375">
    <property type="entry name" value="NADH_PPase-like_N"/>
</dbReference>
<dbReference type="GO" id="GO:0110153">
    <property type="term" value="F:RNA NAD-cap (NMN-forming) hydrolase activity"/>
    <property type="evidence" value="ECO:0007669"/>
    <property type="project" value="RHEA"/>
</dbReference>
<feature type="binding site" evidence="6">
    <location>
        <position position="196"/>
    </location>
    <ligand>
        <name>a divalent metal cation</name>
        <dbReference type="ChEBI" id="CHEBI:60240"/>
        <label>3</label>
    </ligand>
</feature>
<keyword evidence="1 6" id="KW-0479">Metal-binding</keyword>
<feature type="binding site" evidence="6">
    <location>
        <position position="237"/>
    </location>
    <ligand>
        <name>a divalent metal cation</name>
        <dbReference type="ChEBI" id="CHEBI:60240"/>
        <label>3</label>
    </ligand>
</feature>
<comment type="caution">
    <text evidence="6">Lacks conserved residue(s) required for the propagation of feature annotation.</text>
</comment>
<dbReference type="GO" id="GO:0000287">
    <property type="term" value="F:magnesium ion binding"/>
    <property type="evidence" value="ECO:0007669"/>
    <property type="project" value="UniProtKB-UniRule"/>
</dbReference>
<keyword evidence="6" id="KW-0862">Zinc</keyword>
<dbReference type="InterPro" id="IPR022925">
    <property type="entry name" value="RNA_Hydrolase_NudC"/>
</dbReference>
<dbReference type="GO" id="GO:0008270">
    <property type="term" value="F:zinc ion binding"/>
    <property type="evidence" value="ECO:0007669"/>
    <property type="project" value="UniProtKB-UniRule"/>
</dbReference>
<dbReference type="InterPro" id="IPR049734">
    <property type="entry name" value="NudC-like_C"/>
</dbReference>
<proteinExistence type="inferred from homology"/>
<dbReference type="KEGG" id="kak:Kalk_01385"/>
<accession>A0A2K9LFL0</accession>
<comment type="catalytic activity">
    <reaction evidence="6">
        <text>NADH + H2O = reduced beta-nicotinamide D-ribonucleotide + AMP + 2 H(+)</text>
        <dbReference type="Rhea" id="RHEA:48868"/>
        <dbReference type="ChEBI" id="CHEBI:15377"/>
        <dbReference type="ChEBI" id="CHEBI:15378"/>
        <dbReference type="ChEBI" id="CHEBI:57945"/>
        <dbReference type="ChEBI" id="CHEBI:90832"/>
        <dbReference type="ChEBI" id="CHEBI:456215"/>
        <dbReference type="EC" id="3.6.1.22"/>
    </reaction>
</comment>
<dbReference type="RefSeq" id="WP_101892506.1">
    <property type="nucleotide sequence ID" value="NZ_CP022684.1"/>
</dbReference>
<dbReference type="EC" id="3.6.1.-" evidence="6"/>
<evidence type="ECO:0000256" key="5">
    <source>
        <dbReference type="ARBA" id="ARBA00023211"/>
    </source>
</evidence>
<dbReference type="InterPro" id="IPR015376">
    <property type="entry name" value="Znr_NADH_PPase"/>
</dbReference>
<dbReference type="InterPro" id="IPR020084">
    <property type="entry name" value="NUDIX_hydrolase_CS"/>
</dbReference>
<feature type="binding site" evidence="6">
    <location>
        <position position="137"/>
    </location>
    <ligand>
        <name>Zn(2+)</name>
        <dbReference type="ChEBI" id="CHEBI:29105"/>
    </ligand>
</feature>
<evidence type="ECO:0000313" key="8">
    <source>
        <dbReference type="EMBL" id="AUM11166.1"/>
    </source>
</evidence>
<gene>
    <name evidence="6" type="primary">nudC</name>
    <name evidence="8" type="ORF">Kalk_01385</name>
</gene>
<dbReference type="EC" id="3.6.1.22" evidence="6"/>
<feature type="binding site" evidence="6">
    <location>
        <position position="237"/>
    </location>
    <ligand>
        <name>a divalent metal cation</name>
        <dbReference type="ChEBI" id="CHEBI:60240"/>
        <label>1</label>
    </ligand>
</feature>
<dbReference type="CDD" id="cd03429">
    <property type="entry name" value="NUDIX_NADH_pyrophosphatase_Nudt13"/>
    <property type="match status" value="1"/>
</dbReference>
<keyword evidence="3 6" id="KW-0460">Magnesium</keyword>
<dbReference type="InterPro" id="IPR000086">
    <property type="entry name" value="NUDIX_hydrolase_dom"/>
</dbReference>
<comment type="cofactor">
    <cofactor evidence="6">
        <name>Zn(2+)</name>
        <dbReference type="ChEBI" id="CHEBI:29105"/>
    </cofactor>
    <text evidence="6">Binds 1 zinc ion per subunit.</text>
</comment>
<feature type="binding site" evidence="6">
    <location>
        <position position="142"/>
    </location>
    <ligand>
        <name>substrate</name>
    </ligand>
</feature>
<feature type="binding site" evidence="6">
    <location>
        <position position="196"/>
    </location>
    <ligand>
        <name>a divalent metal cation</name>
        <dbReference type="ChEBI" id="CHEBI:60240"/>
        <label>1</label>
    </ligand>
</feature>
<comment type="subunit">
    <text evidence="6">Homodimer.</text>
</comment>
<evidence type="ECO:0000256" key="2">
    <source>
        <dbReference type="ARBA" id="ARBA00022801"/>
    </source>
</evidence>
<dbReference type="PANTHER" id="PTHR11383">
    <property type="entry name" value="NUCLEOSIDE DIPHOSPHATE-LINKED MOIETY X MOTIF 13"/>
    <property type="match status" value="1"/>
</dbReference>
<evidence type="ECO:0000256" key="4">
    <source>
        <dbReference type="ARBA" id="ARBA00023027"/>
    </source>
</evidence>
<comment type="catalytic activity">
    <reaction evidence="6">
        <text>NAD(+) + H2O = beta-nicotinamide D-ribonucleotide + AMP + 2 H(+)</text>
        <dbReference type="Rhea" id="RHEA:11800"/>
        <dbReference type="ChEBI" id="CHEBI:14649"/>
        <dbReference type="ChEBI" id="CHEBI:15377"/>
        <dbReference type="ChEBI" id="CHEBI:15378"/>
        <dbReference type="ChEBI" id="CHEBI:57540"/>
        <dbReference type="ChEBI" id="CHEBI:456215"/>
        <dbReference type="EC" id="3.6.1.22"/>
    </reaction>
</comment>
<dbReference type="EMBL" id="CP022684">
    <property type="protein sequence ID" value="AUM11166.1"/>
    <property type="molecule type" value="Genomic_DNA"/>
</dbReference>
<dbReference type="AlphaFoldDB" id="A0A2K9LFL0"/>
<evidence type="ECO:0000259" key="7">
    <source>
        <dbReference type="PROSITE" id="PS51462"/>
    </source>
</evidence>
<dbReference type="GO" id="GO:0035529">
    <property type="term" value="F:NADH pyrophosphatase activity"/>
    <property type="evidence" value="ECO:0007669"/>
    <property type="project" value="RHEA"/>
</dbReference>
<feature type="binding site" evidence="6">
    <location>
        <position position="86"/>
    </location>
    <ligand>
        <name>substrate</name>
    </ligand>
</feature>
<dbReference type="Proteomes" id="UP000235116">
    <property type="component" value="Chromosome"/>
</dbReference>
<keyword evidence="2 6" id="KW-0378">Hydrolase</keyword>
<reference evidence="9" key="1">
    <citation type="submission" date="2017-08" db="EMBL/GenBank/DDBJ databases">
        <title>Direct submision.</title>
        <authorList>
            <person name="Kim S.-J."/>
            <person name="Rhee S.-K."/>
        </authorList>
    </citation>
    <scope>NUCLEOTIDE SEQUENCE [LARGE SCALE GENOMIC DNA]</scope>
    <source>
        <strain evidence="9">GI5</strain>
    </source>
</reference>
<evidence type="ECO:0000256" key="6">
    <source>
        <dbReference type="HAMAP-Rule" id="MF_00297"/>
    </source>
</evidence>
<feature type="binding site" evidence="6">
    <location>
        <begin position="210"/>
        <end position="217"/>
    </location>
    <ligand>
        <name>substrate</name>
    </ligand>
</feature>
<comment type="function">
    <text evidence="6">mRNA decapping enzyme that specifically removes the nicotinamide adenine dinucleotide (NAD) cap from a subset of mRNAs by hydrolyzing the diphosphate linkage to produce nicotinamide mononucleotide (NMN) and 5' monophosphate mRNA. The NAD-cap is present at the 5'-end of some mRNAs and stabilizes RNA against 5'-processing. Has preference for mRNAs with a 5'-end purine. Catalyzes the hydrolysis of a broad range of dinucleotide pyrophosphates.</text>
</comment>
<dbReference type="Pfam" id="PF09297">
    <property type="entry name" value="Zn_ribbon_NUD"/>
    <property type="match status" value="1"/>
</dbReference>
<dbReference type="NCBIfam" id="NF001299">
    <property type="entry name" value="PRK00241.1"/>
    <property type="match status" value="1"/>
</dbReference>
<dbReference type="GO" id="GO:0030145">
    <property type="term" value="F:manganese ion binding"/>
    <property type="evidence" value="ECO:0007669"/>
    <property type="project" value="UniProtKB-UniRule"/>
</dbReference>
<evidence type="ECO:0000256" key="3">
    <source>
        <dbReference type="ARBA" id="ARBA00022842"/>
    </source>
</evidence>
<dbReference type="Pfam" id="PF09296">
    <property type="entry name" value="NUDIX-like"/>
    <property type="match status" value="1"/>
</dbReference>
<name>A0A2K9LFL0_9GAMM</name>
<evidence type="ECO:0000313" key="9">
    <source>
        <dbReference type="Proteomes" id="UP000235116"/>
    </source>
</evidence>
<keyword evidence="4 6" id="KW-0520">NAD</keyword>
<dbReference type="Pfam" id="PF00293">
    <property type="entry name" value="NUDIX"/>
    <property type="match status" value="1"/>
</dbReference>
<keyword evidence="5 6" id="KW-0464">Manganese</keyword>
<comment type="catalytic activity">
    <reaction evidence="6">
        <text>a 5'-end NAD(+)-phospho-ribonucleoside in mRNA + H2O = a 5'-end phospho-adenosine-phospho-ribonucleoside in mRNA + beta-nicotinamide D-ribonucleotide + 2 H(+)</text>
        <dbReference type="Rhea" id="RHEA:60876"/>
        <dbReference type="Rhea" id="RHEA-COMP:15698"/>
        <dbReference type="Rhea" id="RHEA-COMP:15719"/>
        <dbReference type="ChEBI" id="CHEBI:14649"/>
        <dbReference type="ChEBI" id="CHEBI:15377"/>
        <dbReference type="ChEBI" id="CHEBI:15378"/>
        <dbReference type="ChEBI" id="CHEBI:144029"/>
        <dbReference type="ChEBI" id="CHEBI:144051"/>
    </reaction>
</comment>
<dbReference type="OrthoDB" id="9791656at2"/>
<dbReference type="PROSITE" id="PS51462">
    <property type="entry name" value="NUDIX"/>
    <property type="match status" value="1"/>
</dbReference>